<evidence type="ECO:0000313" key="2">
    <source>
        <dbReference type="EMBL" id="MFD1532769.1"/>
    </source>
</evidence>
<dbReference type="RefSeq" id="WP_343978517.1">
    <property type="nucleotide sequence ID" value="NZ_BAAAJG010000010.1"/>
</dbReference>
<protein>
    <recommendedName>
        <fullName evidence="4">FAD-dependent oxidoreductase 2 FAD binding domain-containing protein</fullName>
    </recommendedName>
</protein>
<name>A0ABW4FS08_9PSEU</name>
<dbReference type="InterPro" id="IPR036188">
    <property type="entry name" value="FAD/NAD-bd_sf"/>
</dbReference>
<reference evidence="3" key="1">
    <citation type="journal article" date="2019" name="Int. J. Syst. Evol. Microbiol.">
        <title>The Global Catalogue of Microorganisms (GCM) 10K type strain sequencing project: providing services to taxonomists for standard genome sequencing and annotation.</title>
        <authorList>
            <consortium name="The Broad Institute Genomics Platform"/>
            <consortium name="The Broad Institute Genome Sequencing Center for Infectious Disease"/>
            <person name="Wu L."/>
            <person name="Ma J."/>
        </authorList>
    </citation>
    <scope>NUCLEOTIDE SEQUENCE [LARGE SCALE GENOMIC DNA]</scope>
    <source>
        <strain evidence="3">JCM 12165</strain>
    </source>
</reference>
<keyword evidence="3" id="KW-1185">Reference proteome</keyword>
<comment type="caution">
    <text evidence="2">The sequence shown here is derived from an EMBL/GenBank/DDBJ whole genome shotgun (WGS) entry which is preliminary data.</text>
</comment>
<evidence type="ECO:0000256" key="1">
    <source>
        <dbReference type="SAM" id="Phobius"/>
    </source>
</evidence>
<keyword evidence="1" id="KW-0472">Membrane</keyword>
<sequence>MSTVHCEHDEETVDLLVVGFGLAGASAALEAAAAGFSSRRAGRHAADRWAVGPQEAMA</sequence>
<evidence type="ECO:0008006" key="4">
    <source>
        <dbReference type="Google" id="ProtNLM"/>
    </source>
</evidence>
<keyword evidence="1" id="KW-1133">Transmembrane helix</keyword>
<dbReference type="Proteomes" id="UP001597145">
    <property type="component" value="Unassembled WGS sequence"/>
</dbReference>
<evidence type="ECO:0000313" key="3">
    <source>
        <dbReference type="Proteomes" id="UP001597145"/>
    </source>
</evidence>
<gene>
    <name evidence="2" type="ORF">ACFSCY_25425</name>
</gene>
<dbReference type="SUPFAM" id="SSF51905">
    <property type="entry name" value="FAD/NAD(P)-binding domain"/>
    <property type="match status" value="1"/>
</dbReference>
<keyword evidence="1" id="KW-0812">Transmembrane</keyword>
<dbReference type="Gene3D" id="3.50.50.60">
    <property type="entry name" value="FAD/NAD(P)-binding domain"/>
    <property type="match status" value="1"/>
</dbReference>
<dbReference type="EMBL" id="JBHUCP010000019">
    <property type="protein sequence ID" value="MFD1532769.1"/>
    <property type="molecule type" value="Genomic_DNA"/>
</dbReference>
<accession>A0ABW4FS08</accession>
<proteinExistence type="predicted"/>
<organism evidence="2 3">
    <name type="scientific">Pseudonocardia aurantiaca</name>
    <dbReference type="NCBI Taxonomy" id="75290"/>
    <lineage>
        <taxon>Bacteria</taxon>
        <taxon>Bacillati</taxon>
        <taxon>Actinomycetota</taxon>
        <taxon>Actinomycetes</taxon>
        <taxon>Pseudonocardiales</taxon>
        <taxon>Pseudonocardiaceae</taxon>
        <taxon>Pseudonocardia</taxon>
    </lineage>
</organism>
<feature type="transmembrane region" description="Helical" evidence="1">
    <location>
        <begin position="15"/>
        <end position="36"/>
    </location>
</feature>